<sequence>MNTNMPDAEQIIKRFSMCIYFRDSHRGTGTILVQGYDPTLKVLIEDLVESDPDASEEDWIRSFLKGLITSIENHYTLLFGNVNTSVTFTHIIFSYFCQKLIFSYLQLICFYAARQISDKLKKSPSIGSQYPLEECFLIACEATVNPAKLFKKFNLNLDCPFHRYARTSLCNIIQNRVVRDLKLKSVKFSDNGLLRQLSKRQLKIALKEYGINSKDIEIHDLAWQLFKDSFEEFYPPISSDGGRANKLSTIPLSDQQLEQIATRYNQQLQRLAIETQPVTGQDIKKLLATCVQAARASQNQRWIPLEDHGEIQDVESNTFANLIKTERRQELIQVKETILQEFKSLDKPAQQCLMLWLGLEVNQSDLMVFLRVEKQYQVSRQLQRYQKNILKAVTQSYAQAYLSRTLTAKEINEICKDKLDDIKEYLTIYSRDFFSQILDRIFLELISSEERSILIQVFNHSDEYTQVQARHEKSSTSNPELRSRFLEIKHKAQQRFRSVLEEQMHIHVVQNSSLEKCLTNFVDKWLQQNHATLYKQKR</sequence>
<name>A0A6B3N9P5_9CYAN</name>
<organism evidence="1">
    <name type="scientific">Symploca sp. SIO1C4</name>
    <dbReference type="NCBI Taxonomy" id="2607765"/>
    <lineage>
        <taxon>Bacteria</taxon>
        <taxon>Bacillati</taxon>
        <taxon>Cyanobacteriota</taxon>
        <taxon>Cyanophyceae</taxon>
        <taxon>Coleofasciculales</taxon>
        <taxon>Coleofasciculaceae</taxon>
        <taxon>Symploca</taxon>
    </lineage>
</organism>
<comment type="caution">
    <text evidence="1">The sequence shown here is derived from an EMBL/GenBank/DDBJ whole genome shotgun (WGS) entry which is preliminary data.</text>
</comment>
<dbReference type="EMBL" id="JAAHFQ010000114">
    <property type="protein sequence ID" value="NER27595.1"/>
    <property type="molecule type" value="Genomic_DNA"/>
</dbReference>
<proteinExistence type="predicted"/>
<gene>
    <name evidence="1" type="ORF">F6J89_08155</name>
</gene>
<accession>A0A6B3N9P5</accession>
<evidence type="ECO:0000313" key="1">
    <source>
        <dbReference type="EMBL" id="NER27595.1"/>
    </source>
</evidence>
<protein>
    <submittedName>
        <fullName evidence="1">Uncharacterized protein</fullName>
    </submittedName>
</protein>
<dbReference type="AlphaFoldDB" id="A0A6B3N9P5"/>
<reference evidence="1" key="1">
    <citation type="submission" date="2019-11" db="EMBL/GenBank/DDBJ databases">
        <title>Genomic insights into an expanded diversity of filamentous marine cyanobacteria reveals the extraordinary biosynthetic potential of Moorea and Okeania.</title>
        <authorList>
            <person name="Ferreira Leao T."/>
            <person name="Wang M."/>
            <person name="Moss N."/>
            <person name="Da Silva R."/>
            <person name="Sanders J."/>
            <person name="Nurk S."/>
            <person name="Gurevich A."/>
            <person name="Humphrey G."/>
            <person name="Reher R."/>
            <person name="Zhu Q."/>
            <person name="Belda-Ferre P."/>
            <person name="Glukhov E."/>
            <person name="Rex R."/>
            <person name="Dorrestein P.C."/>
            <person name="Knight R."/>
            <person name="Pevzner P."/>
            <person name="Gerwick W.H."/>
            <person name="Gerwick L."/>
        </authorList>
    </citation>
    <scope>NUCLEOTIDE SEQUENCE</scope>
    <source>
        <strain evidence="1">SIO1C4</strain>
    </source>
</reference>